<dbReference type="Gene3D" id="1.10.3730.20">
    <property type="match status" value="1"/>
</dbReference>
<dbReference type="RefSeq" id="WP_375354011.1">
    <property type="nucleotide sequence ID" value="NZ_JBHHMI010000003.1"/>
</dbReference>
<keyword evidence="3 6" id="KW-0812">Transmembrane</keyword>
<feature type="domain" description="EamA" evidence="7">
    <location>
        <begin position="7"/>
        <end position="138"/>
    </location>
</feature>
<gene>
    <name evidence="8" type="ORF">ACE41H_06180</name>
</gene>
<evidence type="ECO:0000256" key="3">
    <source>
        <dbReference type="ARBA" id="ARBA00022692"/>
    </source>
</evidence>
<comment type="subcellular location">
    <subcellularLocation>
        <location evidence="1">Endomembrane system</location>
        <topology evidence="1">Multi-pass membrane protein</topology>
    </subcellularLocation>
</comment>
<feature type="transmembrane region" description="Helical" evidence="6">
    <location>
        <begin position="66"/>
        <end position="86"/>
    </location>
</feature>
<sequence>MSRSLYAALILLSLIWGGSFLFIKVLLQHDLGPWMIASVRSLFGLVFILLVMLVLRKPFSLKQVPWGGAVLVSLVNMALPWALIAFSETRLTSSMASVLNATTPIWTMLVGLLFFRASFTRMQWTGMLVAFAGIIVLLGINPVTIISVDPVGFACMLAATLCYGIGTQLSRRLLGGLSMYQMTFATLAGAAAGSGLVAVFTEQVPDLTEPAVLGSFIGLGVLGSGVAYILFNYMVMKGSPEFATSVTYLVPASAMVWGYTLLGEHIGWNLLAGLVLILGGVFVANRKPGGNPGKKMSKKADIPS</sequence>
<feature type="transmembrane region" description="Helical" evidence="6">
    <location>
        <begin position="127"/>
        <end position="145"/>
    </location>
</feature>
<evidence type="ECO:0000313" key="8">
    <source>
        <dbReference type="EMBL" id="MFB5266373.1"/>
    </source>
</evidence>
<dbReference type="Proteomes" id="UP001580346">
    <property type="component" value="Unassembled WGS sequence"/>
</dbReference>
<dbReference type="PANTHER" id="PTHR32322">
    <property type="entry name" value="INNER MEMBRANE TRANSPORTER"/>
    <property type="match status" value="1"/>
</dbReference>
<keyword evidence="4 6" id="KW-1133">Transmembrane helix</keyword>
<accession>A0ABV5AQ82</accession>
<protein>
    <submittedName>
        <fullName evidence="8">DMT family transporter</fullName>
    </submittedName>
</protein>
<feature type="transmembrane region" description="Helical" evidence="6">
    <location>
        <begin position="98"/>
        <end position="115"/>
    </location>
</feature>
<evidence type="ECO:0000256" key="1">
    <source>
        <dbReference type="ARBA" id="ARBA00004127"/>
    </source>
</evidence>
<feature type="transmembrane region" description="Helical" evidence="6">
    <location>
        <begin position="212"/>
        <end position="235"/>
    </location>
</feature>
<dbReference type="InterPro" id="IPR000620">
    <property type="entry name" value="EamA_dom"/>
</dbReference>
<feature type="transmembrane region" description="Helical" evidence="6">
    <location>
        <begin position="182"/>
        <end position="200"/>
    </location>
</feature>
<keyword evidence="9" id="KW-1185">Reference proteome</keyword>
<evidence type="ECO:0000256" key="5">
    <source>
        <dbReference type="ARBA" id="ARBA00023136"/>
    </source>
</evidence>
<feature type="transmembrane region" description="Helical" evidence="6">
    <location>
        <begin position="266"/>
        <end position="285"/>
    </location>
</feature>
<evidence type="ECO:0000256" key="4">
    <source>
        <dbReference type="ARBA" id="ARBA00022989"/>
    </source>
</evidence>
<dbReference type="InterPro" id="IPR037185">
    <property type="entry name" value="EmrE-like"/>
</dbReference>
<name>A0ABV5AQ82_9BACL</name>
<feature type="transmembrane region" description="Helical" evidence="6">
    <location>
        <begin position="151"/>
        <end position="170"/>
    </location>
</feature>
<proteinExistence type="inferred from homology"/>
<comment type="similarity">
    <text evidence="2">Belongs to the EamA transporter family.</text>
</comment>
<dbReference type="Pfam" id="PF00892">
    <property type="entry name" value="EamA"/>
    <property type="match status" value="2"/>
</dbReference>
<evidence type="ECO:0000256" key="2">
    <source>
        <dbReference type="ARBA" id="ARBA00007362"/>
    </source>
</evidence>
<feature type="domain" description="EamA" evidence="7">
    <location>
        <begin position="152"/>
        <end position="285"/>
    </location>
</feature>
<dbReference type="SUPFAM" id="SSF103481">
    <property type="entry name" value="Multidrug resistance efflux transporter EmrE"/>
    <property type="match status" value="2"/>
</dbReference>
<dbReference type="EMBL" id="JBHHMI010000003">
    <property type="protein sequence ID" value="MFB5266373.1"/>
    <property type="molecule type" value="Genomic_DNA"/>
</dbReference>
<reference evidence="8 9" key="1">
    <citation type="submission" date="2024-09" db="EMBL/GenBank/DDBJ databases">
        <title>Paenibacillus zeirhizospherea sp. nov., isolated from surface of the maize (Zea mays) roots in a horticulture field, Hungary.</title>
        <authorList>
            <person name="Marton D."/>
            <person name="Farkas M."/>
            <person name="Bedics A."/>
            <person name="Toth E."/>
            <person name="Tancsics A."/>
            <person name="Boka K."/>
            <person name="Maroti G."/>
            <person name="Kriszt B."/>
            <person name="Cserhati M."/>
        </authorList>
    </citation>
    <scope>NUCLEOTIDE SEQUENCE [LARGE SCALE GENOMIC DNA]</scope>
    <source>
        <strain evidence="8 9">KCTC 33519</strain>
    </source>
</reference>
<organism evidence="8 9">
    <name type="scientific">Paenibacillus enshidis</name>
    <dbReference type="NCBI Taxonomy" id="1458439"/>
    <lineage>
        <taxon>Bacteria</taxon>
        <taxon>Bacillati</taxon>
        <taxon>Bacillota</taxon>
        <taxon>Bacilli</taxon>
        <taxon>Bacillales</taxon>
        <taxon>Paenibacillaceae</taxon>
        <taxon>Paenibacillus</taxon>
    </lineage>
</organism>
<evidence type="ECO:0000313" key="9">
    <source>
        <dbReference type="Proteomes" id="UP001580346"/>
    </source>
</evidence>
<evidence type="ECO:0000256" key="6">
    <source>
        <dbReference type="SAM" id="Phobius"/>
    </source>
</evidence>
<feature type="transmembrane region" description="Helical" evidence="6">
    <location>
        <begin position="31"/>
        <end position="54"/>
    </location>
</feature>
<feature type="transmembrane region" description="Helical" evidence="6">
    <location>
        <begin position="242"/>
        <end position="260"/>
    </location>
</feature>
<keyword evidence="5 6" id="KW-0472">Membrane</keyword>
<comment type="caution">
    <text evidence="8">The sequence shown here is derived from an EMBL/GenBank/DDBJ whole genome shotgun (WGS) entry which is preliminary data.</text>
</comment>
<evidence type="ECO:0000259" key="7">
    <source>
        <dbReference type="Pfam" id="PF00892"/>
    </source>
</evidence>
<dbReference type="InterPro" id="IPR050638">
    <property type="entry name" value="AA-Vitamin_Transporters"/>
</dbReference>
<dbReference type="PANTHER" id="PTHR32322:SF2">
    <property type="entry name" value="EAMA DOMAIN-CONTAINING PROTEIN"/>
    <property type="match status" value="1"/>
</dbReference>